<gene>
    <name evidence="1" type="ORF">F2Q70_00038991</name>
</gene>
<dbReference type="EMBL" id="QGKY02000190">
    <property type="protein sequence ID" value="KAF2588910.1"/>
    <property type="molecule type" value="Genomic_DNA"/>
</dbReference>
<protein>
    <submittedName>
        <fullName evidence="1">Uncharacterized protein</fullName>
    </submittedName>
</protein>
<organism evidence="1">
    <name type="scientific">Brassica cretica</name>
    <name type="common">Mustard</name>
    <dbReference type="NCBI Taxonomy" id="69181"/>
    <lineage>
        <taxon>Eukaryota</taxon>
        <taxon>Viridiplantae</taxon>
        <taxon>Streptophyta</taxon>
        <taxon>Embryophyta</taxon>
        <taxon>Tracheophyta</taxon>
        <taxon>Spermatophyta</taxon>
        <taxon>Magnoliopsida</taxon>
        <taxon>eudicotyledons</taxon>
        <taxon>Gunneridae</taxon>
        <taxon>Pentapetalae</taxon>
        <taxon>rosids</taxon>
        <taxon>malvids</taxon>
        <taxon>Brassicales</taxon>
        <taxon>Brassicaceae</taxon>
        <taxon>Brassiceae</taxon>
        <taxon>Brassica</taxon>
    </lineage>
</organism>
<sequence>MAVSLSSSTICRVARLASRVCPSTACSIFPLESMAIMGIRVCMGQTRVQPLSRCGLLLRRSSLLEEPRNLARVGLDFVCFLPSFWNISPFAPSGFGPFTFVTIPWCKWWHFSYFYS</sequence>
<proteinExistence type="predicted"/>
<reference evidence="1" key="1">
    <citation type="submission" date="2019-12" db="EMBL/GenBank/DDBJ databases">
        <title>Genome sequencing and annotation of Brassica cretica.</title>
        <authorList>
            <person name="Studholme D.J."/>
            <person name="Sarris P.F."/>
        </authorList>
    </citation>
    <scope>NUCLEOTIDE SEQUENCE</scope>
    <source>
        <strain evidence="1">PFS-102/07</strain>
        <tissue evidence="1">Leaf</tissue>
    </source>
</reference>
<comment type="caution">
    <text evidence="1">The sequence shown here is derived from an EMBL/GenBank/DDBJ whole genome shotgun (WGS) entry which is preliminary data.</text>
</comment>
<accession>A0A8S9K2E2</accession>
<evidence type="ECO:0000313" key="1">
    <source>
        <dbReference type="EMBL" id="KAF2588910.1"/>
    </source>
</evidence>
<name>A0A8S9K2E2_BRACR</name>
<dbReference type="AlphaFoldDB" id="A0A8S9K2E2"/>